<dbReference type="PROSITE" id="PS51891">
    <property type="entry name" value="CENP_V_GFA"/>
    <property type="match status" value="1"/>
</dbReference>
<dbReference type="Proteomes" id="UP000598488">
    <property type="component" value="Unassembled WGS sequence"/>
</dbReference>
<dbReference type="InterPro" id="IPR011057">
    <property type="entry name" value="Mss4-like_sf"/>
</dbReference>
<dbReference type="InterPro" id="IPR052355">
    <property type="entry name" value="CENP-V-like"/>
</dbReference>
<dbReference type="RefSeq" id="WP_199464230.1">
    <property type="nucleotide sequence ID" value="NZ_JAEMUH010000030.1"/>
</dbReference>
<accession>A0ABS0ZG89</accession>
<evidence type="ECO:0000256" key="3">
    <source>
        <dbReference type="ARBA" id="ARBA00022833"/>
    </source>
</evidence>
<evidence type="ECO:0000313" key="6">
    <source>
        <dbReference type="Proteomes" id="UP000598488"/>
    </source>
</evidence>
<proteinExistence type="inferred from homology"/>
<dbReference type="PANTHER" id="PTHR28620">
    <property type="entry name" value="CENTROMERE PROTEIN V"/>
    <property type="match status" value="1"/>
</dbReference>
<gene>
    <name evidence="5" type="ORF">JHD44_18630</name>
</gene>
<protein>
    <submittedName>
        <fullName evidence="5">GFA family protein</fullName>
    </submittedName>
</protein>
<comment type="caution">
    <text evidence="5">The sequence shown here is derived from an EMBL/GenBank/DDBJ whole genome shotgun (WGS) entry which is preliminary data.</text>
</comment>
<feature type="domain" description="CENP-V/GFA" evidence="4">
    <location>
        <begin position="3"/>
        <end position="109"/>
    </location>
</feature>
<dbReference type="InterPro" id="IPR006913">
    <property type="entry name" value="CENP-V/GFA"/>
</dbReference>
<comment type="similarity">
    <text evidence="1">Belongs to the Gfa family.</text>
</comment>
<sequence>MLHTGSCHCGALSFEFEAPPVTEGLRCNCSICARKGATMTGFSVSSEQIRIKAKDGALSTYTFGSGVAKHHFCNKCGIYTFHQTLRQPGYYRINIGCIDGVDSSSIPFEVFNGAAIKS</sequence>
<dbReference type="Gene3D" id="2.170.150.70">
    <property type="match status" value="1"/>
</dbReference>
<dbReference type="Pfam" id="PF04828">
    <property type="entry name" value="GFA"/>
    <property type="match status" value="1"/>
</dbReference>
<evidence type="ECO:0000256" key="2">
    <source>
        <dbReference type="ARBA" id="ARBA00022723"/>
    </source>
</evidence>
<dbReference type="EMBL" id="JAEMUH010000030">
    <property type="protein sequence ID" value="MBJ7552690.1"/>
    <property type="molecule type" value="Genomic_DNA"/>
</dbReference>
<dbReference type="SUPFAM" id="SSF51316">
    <property type="entry name" value="Mss4-like"/>
    <property type="match status" value="1"/>
</dbReference>
<evidence type="ECO:0000313" key="5">
    <source>
        <dbReference type="EMBL" id="MBJ7552690.1"/>
    </source>
</evidence>
<keyword evidence="6" id="KW-1185">Reference proteome</keyword>
<dbReference type="PANTHER" id="PTHR28620:SF1">
    <property type="entry name" value="CENP-V_GFA DOMAIN-CONTAINING PROTEIN"/>
    <property type="match status" value="1"/>
</dbReference>
<keyword evidence="3" id="KW-0862">Zinc</keyword>
<name>A0ABS0ZG89_9GAMM</name>
<keyword evidence="2" id="KW-0479">Metal-binding</keyword>
<evidence type="ECO:0000259" key="4">
    <source>
        <dbReference type="PROSITE" id="PS51891"/>
    </source>
</evidence>
<reference evidence="5 6" key="1">
    <citation type="submission" date="2020-12" db="EMBL/GenBank/DDBJ databases">
        <title>Comparative genome analysis of fungal antagonists Marinomonas ostreistagni 398 and M. spartinae 468.</title>
        <authorList>
            <person name="Fields J.L."/>
            <person name="Mavrodi O.V."/>
            <person name="Biber P.D."/>
            <person name="Indest K.J."/>
            <person name="Mavrodi D.V."/>
        </authorList>
    </citation>
    <scope>NUCLEOTIDE SEQUENCE [LARGE SCALE GENOMIC DNA]</scope>
    <source>
        <strain evidence="5 6">USM7</strain>
    </source>
</reference>
<organism evidence="5 6">
    <name type="scientific">Marinomonas ostreistagni</name>
    <dbReference type="NCBI Taxonomy" id="359209"/>
    <lineage>
        <taxon>Bacteria</taxon>
        <taxon>Pseudomonadati</taxon>
        <taxon>Pseudomonadota</taxon>
        <taxon>Gammaproteobacteria</taxon>
        <taxon>Oceanospirillales</taxon>
        <taxon>Oceanospirillaceae</taxon>
        <taxon>Marinomonas</taxon>
    </lineage>
</organism>
<evidence type="ECO:0000256" key="1">
    <source>
        <dbReference type="ARBA" id="ARBA00005495"/>
    </source>
</evidence>